<feature type="compositionally biased region" description="Low complexity" evidence="1">
    <location>
        <begin position="135"/>
        <end position="145"/>
    </location>
</feature>
<dbReference type="AlphaFoldDB" id="A0A232LSB8"/>
<sequence length="277" mass="30443">MASSSTPHRLPTNNLKNVFDPWNSSSTGHQRADHPTYTQIAGWRQTRTEKLARQFGGGDGLRGRNTNNNKGMALSGEWRWLSAGETKRKELGCDDIRKYMGGPRKKRKIEETEMVGNCCDGESKNNKRLLPRRPSPSSSPSLLPIRPGPDDDKEMKKDDEKDKNRPSNVNSEGIFSGLSIYINGSTAPLISDHRLKQLLVENGANISIALGRRTVTHVILGKPNSNSTFNSSRSRNDGDNAMKYRGGGAGGGLAGGKLQKEIRRIGDNGVIYVGVEW</sequence>
<dbReference type="Gene3D" id="3.40.50.10190">
    <property type="entry name" value="BRCT domain"/>
    <property type="match status" value="1"/>
</dbReference>
<dbReference type="InterPro" id="IPR001357">
    <property type="entry name" value="BRCT_dom"/>
</dbReference>
<dbReference type="Proteomes" id="UP000243515">
    <property type="component" value="Unassembled WGS sequence"/>
</dbReference>
<organism evidence="3 4">
    <name type="scientific">Elaphomyces granulatus</name>
    <dbReference type="NCBI Taxonomy" id="519963"/>
    <lineage>
        <taxon>Eukaryota</taxon>
        <taxon>Fungi</taxon>
        <taxon>Dikarya</taxon>
        <taxon>Ascomycota</taxon>
        <taxon>Pezizomycotina</taxon>
        <taxon>Eurotiomycetes</taxon>
        <taxon>Eurotiomycetidae</taxon>
        <taxon>Eurotiales</taxon>
        <taxon>Elaphomycetaceae</taxon>
        <taxon>Elaphomyces</taxon>
    </lineage>
</organism>
<feature type="region of interest" description="Disordered" evidence="1">
    <location>
        <begin position="1"/>
        <end position="34"/>
    </location>
</feature>
<evidence type="ECO:0000313" key="3">
    <source>
        <dbReference type="EMBL" id="OXV06707.1"/>
    </source>
</evidence>
<keyword evidence="4" id="KW-1185">Reference proteome</keyword>
<feature type="compositionally biased region" description="Basic and acidic residues" evidence="1">
    <location>
        <begin position="148"/>
        <end position="165"/>
    </location>
</feature>
<evidence type="ECO:0000256" key="1">
    <source>
        <dbReference type="SAM" id="MobiDB-lite"/>
    </source>
</evidence>
<proteinExistence type="predicted"/>
<evidence type="ECO:0000313" key="4">
    <source>
        <dbReference type="Proteomes" id="UP000243515"/>
    </source>
</evidence>
<dbReference type="OrthoDB" id="427711at2759"/>
<feature type="region of interest" description="Disordered" evidence="1">
    <location>
        <begin position="117"/>
        <end position="170"/>
    </location>
</feature>
<protein>
    <recommendedName>
        <fullName evidence="2">BRCT domain-containing protein</fullName>
    </recommendedName>
</protein>
<feature type="domain" description="BRCT" evidence="2">
    <location>
        <begin position="170"/>
        <end position="277"/>
    </location>
</feature>
<comment type="caution">
    <text evidence="3">The sequence shown here is derived from an EMBL/GenBank/DDBJ whole genome shotgun (WGS) entry which is preliminary data.</text>
</comment>
<dbReference type="InterPro" id="IPR036420">
    <property type="entry name" value="BRCT_dom_sf"/>
</dbReference>
<reference evidence="3 4" key="1">
    <citation type="journal article" date="2015" name="Environ. Microbiol.">
        <title>Metagenome sequence of Elaphomyces granulatus from sporocarp tissue reveals Ascomycota ectomycorrhizal fingerprints of genome expansion and a Proteobacteria-rich microbiome.</title>
        <authorList>
            <person name="Quandt C.A."/>
            <person name="Kohler A."/>
            <person name="Hesse C.N."/>
            <person name="Sharpton T.J."/>
            <person name="Martin F."/>
            <person name="Spatafora J.W."/>
        </authorList>
    </citation>
    <scope>NUCLEOTIDE SEQUENCE [LARGE SCALE GENOMIC DNA]</scope>
    <source>
        <strain evidence="3 4">OSC145934</strain>
    </source>
</reference>
<evidence type="ECO:0000259" key="2">
    <source>
        <dbReference type="PROSITE" id="PS50172"/>
    </source>
</evidence>
<accession>A0A232LSB8</accession>
<gene>
    <name evidence="3" type="ORF">Egran_05525</name>
</gene>
<dbReference type="Pfam" id="PF00533">
    <property type="entry name" value="BRCT"/>
    <property type="match status" value="1"/>
</dbReference>
<dbReference type="SUPFAM" id="SSF52113">
    <property type="entry name" value="BRCT domain"/>
    <property type="match status" value="1"/>
</dbReference>
<dbReference type="EMBL" id="NPHW01005492">
    <property type="protein sequence ID" value="OXV06707.1"/>
    <property type="molecule type" value="Genomic_DNA"/>
</dbReference>
<dbReference type="PROSITE" id="PS50172">
    <property type="entry name" value="BRCT"/>
    <property type="match status" value="1"/>
</dbReference>
<feature type="compositionally biased region" description="Polar residues" evidence="1">
    <location>
        <begin position="1"/>
        <end position="29"/>
    </location>
</feature>
<name>A0A232LSB8_9EURO</name>